<proteinExistence type="predicted"/>
<feature type="domain" description="Integrase catalytic" evidence="3">
    <location>
        <begin position="397"/>
        <end position="563"/>
    </location>
</feature>
<dbReference type="InterPro" id="IPR012337">
    <property type="entry name" value="RNaseH-like_sf"/>
</dbReference>
<accession>A0ABP0Q9N0</accession>
<dbReference type="SUPFAM" id="SSF53098">
    <property type="entry name" value="Ribonuclease H-like"/>
    <property type="match status" value="1"/>
</dbReference>
<sequence>MAPKKYIQTAADIEMKPHYQCSAAECRKEMTAAGTPPHQDLSISELRVMLRESRIRRGLLQVKEPGQDQMARIKKANKSELQELAKAYKLSSMEKATVGELKLALRQAVIDDCDGDTKINFGKHQGATFMEVMSTDHQYAMWATREVKTSESPDWKLIQFARWVNKMENVEEPLGNTPFMASGIPMAAQSPQSGATGEAPLAWAGLVVAPGQNRHLTQPGRYKAAAPMPAAQGPNDLQMPQSEAAEIKETMNQMMLKIHTLESELKEAKEEAASASSKTRKTSTSFEKISVHGEPQLGKTLEEGFFHGLDKLFDQGRLFLLEIACAPDSVLTTEAQAKGLSAERASLFNGHDLTTPEGLRRTLELIKQKRPRNIWISTECEVCEERKRPAPRRVATLEVVPKRWTVALADCAVWRHPISKERVTFGLIMDQGSRFLVGKILGKGESSNVKSTQYIDFYQSHWLQYFGHPDFLRFDAEGTWRSREIDTYFSRNQVMLDPIPGDAHWHLSPLERSIAWLKELLSRLAQESSSISTHEAVHQALNIWNRREMVRGFSPHQHALGQAPDLDGRFFREDIRGLPVDIMETPVGELEKNTKASDSKQKKSS</sequence>
<feature type="compositionally biased region" description="Basic and acidic residues" evidence="2">
    <location>
        <begin position="589"/>
        <end position="605"/>
    </location>
</feature>
<dbReference type="PROSITE" id="PS50994">
    <property type="entry name" value="INTEGRASE"/>
    <property type="match status" value="1"/>
</dbReference>
<name>A0ABP0Q9N0_9DINO</name>
<protein>
    <recommendedName>
        <fullName evidence="3">Integrase catalytic domain-containing protein</fullName>
    </recommendedName>
</protein>
<feature type="coiled-coil region" evidence="1">
    <location>
        <begin position="244"/>
        <end position="278"/>
    </location>
</feature>
<dbReference type="InterPro" id="IPR001584">
    <property type="entry name" value="Integrase_cat-core"/>
</dbReference>
<feature type="region of interest" description="Disordered" evidence="2">
    <location>
        <begin position="586"/>
        <end position="605"/>
    </location>
</feature>
<evidence type="ECO:0000256" key="2">
    <source>
        <dbReference type="SAM" id="MobiDB-lite"/>
    </source>
</evidence>
<reference evidence="4 5" key="1">
    <citation type="submission" date="2024-02" db="EMBL/GenBank/DDBJ databases">
        <authorList>
            <person name="Chen Y."/>
            <person name="Shah S."/>
            <person name="Dougan E. K."/>
            <person name="Thang M."/>
            <person name="Chan C."/>
        </authorList>
    </citation>
    <scope>NUCLEOTIDE SEQUENCE [LARGE SCALE GENOMIC DNA]</scope>
</reference>
<keyword evidence="1" id="KW-0175">Coiled coil</keyword>
<comment type="caution">
    <text evidence="4">The sequence shown here is derived from an EMBL/GenBank/DDBJ whole genome shotgun (WGS) entry which is preliminary data.</text>
</comment>
<evidence type="ECO:0000313" key="4">
    <source>
        <dbReference type="EMBL" id="CAK9084368.1"/>
    </source>
</evidence>
<dbReference type="EMBL" id="CAXAMN010024173">
    <property type="protein sequence ID" value="CAK9084368.1"/>
    <property type="molecule type" value="Genomic_DNA"/>
</dbReference>
<evidence type="ECO:0000259" key="3">
    <source>
        <dbReference type="PROSITE" id="PS50994"/>
    </source>
</evidence>
<organism evidence="4 5">
    <name type="scientific">Durusdinium trenchii</name>
    <dbReference type="NCBI Taxonomy" id="1381693"/>
    <lineage>
        <taxon>Eukaryota</taxon>
        <taxon>Sar</taxon>
        <taxon>Alveolata</taxon>
        <taxon>Dinophyceae</taxon>
        <taxon>Suessiales</taxon>
        <taxon>Symbiodiniaceae</taxon>
        <taxon>Durusdinium</taxon>
    </lineage>
</organism>
<dbReference type="Gene3D" id="3.30.420.10">
    <property type="entry name" value="Ribonuclease H-like superfamily/Ribonuclease H"/>
    <property type="match status" value="1"/>
</dbReference>
<evidence type="ECO:0000256" key="1">
    <source>
        <dbReference type="SAM" id="Coils"/>
    </source>
</evidence>
<evidence type="ECO:0000313" key="5">
    <source>
        <dbReference type="Proteomes" id="UP001642484"/>
    </source>
</evidence>
<dbReference type="Proteomes" id="UP001642484">
    <property type="component" value="Unassembled WGS sequence"/>
</dbReference>
<keyword evidence="5" id="KW-1185">Reference proteome</keyword>
<gene>
    <name evidence="4" type="ORF">CCMP2556_LOCUS41048</name>
</gene>
<dbReference type="InterPro" id="IPR036397">
    <property type="entry name" value="RNaseH_sf"/>
</dbReference>